<evidence type="ECO:0000256" key="1">
    <source>
        <dbReference type="ARBA" id="ARBA00022679"/>
    </source>
</evidence>
<keyword evidence="1" id="KW-0808">Transferase</keyword>
<name>A0A7L4KFJ8_9AVES</name>
<dbReference type="GO" id="GO:0016787">
    <property type="term" value="F:hydrolase activity"/>
    <property type="evidence" value="ECO:0007669"/>
    <property type="project" value="UniProtKB-KW"/>
</dbReference>
<dbReference type="AlphaFoldDB" id="A0A7L4KFJ8"/>
<evidence type="ECO:0000256" key="5">
    <source>
        <dbReference type="ARBA" id="ARBA00022801"/>
    </source>
</evidence>
<dbReference type="InterPro" id="IPR001584">
    <property type="entry name" value="Integrase_cat-core"/>
</dbReference>
<dbReference type="GO" id="GO:0035613">
    <property type="term" value="F:RNA stem-loop binding"/>
    <property type="evidence" value="ECO:0007669"/>
    <property type="project" value="TreeGrafter"/>
</dbReference>
<dbReference type="GO" id="GO:0015074">
    <property type="term" value="P:DNA integration"/>
    <property type="evidence" value="ECO:0007669"/>
    <property type="project" value="InterPro"/>
</dbReference>
<evidence type="ECO:0000256" key="4">
    <source>
        <dbReference type="ARBA" id="ARBA00022759"/>
    </source>
</evidence>
<keyword evidence="4" id="KW-0255">Endonuclease</keyword>
<reference evidence="8 9" key="1">
    <citation type="submission" date="2019-09" db="EMBL/GenBank/DDBJ databases">
        <title>Bird 10,000 Genomes (B10K) Project - Family phase.</title>
        <authorList>
            <person name="Zhang G."/>
        </authorList>
    </citation>
    <scope>NUCLEOTIDE SEQUENCE [LARGE SCALE GENOMIC DNA]</scope>
    <source>
        <strain evidence="8">B10K-CU-031-02</strain>
        <tissue evidence="8">Muscle</tissue>
    </source>
</reference>
<gene>
    <name evidence="8" type="primary">Ervk25</name>
    <name evidence="8" type="ORF">CEUAER_R13052</name>
</gene>
<keyword evidence="5" id="KW-0378">Hydrolase</keyword>
<dbReference type="PROSITE" id="PS50994">
    <property type="entry name" value="INTEGRASE"/>
    <property type="match status" value="1"/>
</dbReference>
<sequence>RHVKKHLYSVFAILGVPNTIKADNGPAHVSKSLQTAFNQWGIQHIAGIPHSPTGHAIIEQAHQV</sequence>
<keyword evidence="6" id="KW-0695">RNA-directed DNA polymerase</keyword>
<evidence type="ECO:0000256" key="3">
    <source>
        <dbReference type="ARBA" id="ARBA00022722"/>
    </source>
</evidence>
<dbReference type="EMBL" id="VWPQ01016680">
    <property type="protein sequence ID" value="NXY51702.1"/>
    <property type="molecule type" value="Genomic_DNA"/>
</dbReference>
<evidence type="ECO:0000259" key="7">
    <source>
        <dbReference type="PROSITE" id="PS50994"/>
    </source>
</evidence>
<organism evidence="8 9">
    <name type="scientific">Ceuthmochares aereus</name>
    <dbReference type="NCBI Taxonomy" id="1961834"/>
    <lineage>
        <taxon>Eukaryota</taxon>
        <taxon>Metazoa</taxon>
        <taxon>Chordata</taxon>
        <taxon>Craniata</taxon>
        <taxon>Vertebrata</taxon>
        <taxon>Euteleostomi</taxon>
        <taxon>Archelosauria</taxon>
        <taxon>Archosauria</taxon>
        <taxon>Dinosauria</taxon>
        <taxon>Saurischia</taxon>
        <taxon>Theropoda</taxon>
        <taxon>Coelurosauria</taxon>
        <taxon>Aves</taxon>
        <taxon>Neognathae</taxon>
        <taxon>Neoaves</taxon>
        <taxon>Otidimorphae</taxon>
        <taxon>Cuculiformes</taxon>
        <taxon>Cuculidae</taxon>
        <taxon>Ceuthmochares</taxon>
    </lineage>
</organism>
<dbReference type="GO" id="GO:0004519">
    <property type="term" value="F:endonuclease activity"/>
    <property type="evidence" value="ECO:0007669"/>
    <property type="project" value="UniProtKB-KW"/>
</dbReference>
<dbReference type="SUPFAM" id="SSF53098">
    <property type="entry name" value="Ribonuclease H-like"/>
    <property type="match status" value="1"/>
</dbReference>
<dbReference type="InterPro" id="IPR036397">
    <property type="entry name" value="RNaseH_sf"/>
</dbReference>
<comment type="caution">
    <text evidence="8">The sequence shown here is derived from an EMBL/GenBank/DDBJ whole genome shotgun (WGS) entry which is preliminary data.</text>
</comment>
<evidence type="ECO:0000313" key="8">
    <source>
        <dbReference type="EMBL" id="NXY51702.1"/>
    </source>
</evidence>
<evidence type="ECO:0000256" key="2">
    <source>
        <dbReference type="ARBA" id="ARBA00022695"/>
    </source>
</evidence>
<evidence type="ECO:0000313" key="9">
    <source>
        <dbReference type="Proteomes" id="UP000519239"/>
    </source>
</evidence>
<accession>A0A7L4KFJ8</accession>
<keyword evidence="2" id="KW-0548">Nucleotidyltransferase</keyword>
<dbReference type="Proteomes" id="UP000519239">
    <property type="component" value="Unassembled WGS sequence"/>
</dbReference>
<proteinExistence type="predicted"/>
<feature type="non-terminal residue" evidence="8">
    <location>
        <position position="1"/>
    </location>
</feature>
<keyword evidence="9" id="KW-1185">Reference proteome</keyword>
<keyword evidence="3" id="KW-0540">Nuclease</keyword>
<evidence type="ECO:0000256" key="6">
    <source>
        <dbReference type="ARBA" id="ARBA00022918"/>
    </source>
</evidence>
<feature type="non-terminal residue" evidence="8">
    <location>
        <position position="64"/>
    </location>
</feature>
<dbReference type="PANTHER" id="PTHR41694:SF3">
    <property type="entry name" value="RNA-DIRECTED DNA POLYMERASE-RELATED"/>
    <property type="match status" value="1"/>
</dbReference>
<dbReference type="PANTHER" id="PTHR41694">
    <property type="entry name" value="ENDOGENOUS RETROVIRUS GROUP K MEMBER POL PROTEIN"/>
    <property type="match status" value="1"/>
</dbReference>
<dbReference type="GO" id="GO:0003964">
    <property type="term" value="F:RNA-directed DNA polymerase activity"/>
    <property type="evidence" value="ECO:0007669"/>
    <property type="project" value="UniProtKB-KW"/>
</dbReference>
<dbReference type="Gene3D" id="3.30.420.10">
    <property type="entry name" value="Ribonuclease H-like superfamily/Ribonuclease H"/>
    <property type="match status" value="1"/>
</dbReference>
<dbReference type="InterPro" id="IPR012337">
    <property type="entry name" value="RNaseH-like_sf"/>
</dbReference>
<feature type="domain" description="Integrase catalytic" evidence="7">
    <location>
        <begin position="1"/>
        <end position="64"/>
    </location>
</feature>
<protein>
    <submittedName>
        <fullName evidence="8">POK25 protein</fullName>
    </submittedName>
</protein>
<dbReference type="OrthoDB" id="9359997at2759"/>